<evidence type="ECO:0000259" key="3">
    <source>
        <dbReference type="Pfam" id="PF18041"/>
    </source>
</evidence>
<evidence type="ECO:0000256" key="2">
    <source>
        <dbReference type="SAM" id="MobiDB-lite"/>
    </source>
</evidence>
<sequence length="480" mass="51423">MTKENDNLDFEKAKDMTVEEAVQKSEDLKAGITEDDSVLDKYIKKNREQVEAQKFENTDISSLDTASLDNFIKKQREELAATGLLDSNLGSSVSIEEEPEFSQIIEETQPVNEDASVASQGQEVSEGSEELSSVSKESILLGEQDDTPVYKNKKLIFGSLIGLIVAIFATAFGLNALNTTKQTASSTTSSSSVSKTSTTSSSSSDKANNQAFETLYDSFYTDTNKTALKNSQFSQLSELETALKKLKNTNYYTAAKKKYDSLKNQITAIQTVNGLFEAEAIVDGSYNSSVPVKVGANFDGLPSSVLNTGNASTDTLIQTAITGGRGLLTSTTTQTQVAETTASTSQATTQASPTTASTSTDTGTATTGQASTVTSYGITNYNPATLERSRSRVPYNDALIADSSNPAWAFGEGILEKIVATSQARGYISGNNYILEPVNIINGNGYYNMFKPDGTYLFSINAKTGYYVGNASGHSDALDY</sequence>
<evidence type="ECO:0000313" key="5">
    <source>
        <dbReference type="EMBL" id="MBM7636794.1"/>
    </source>
</evidence>
<keyword evidence="1" id="KW-1133">Transmembrane helix</keyword>
<gene>
    <name evidence="1" type="primary">mapZ</name>
    <name evidence="5" type="ORF">JOC31_001618</name>
</gene>
<keyword evidence="1" id="KW-0131">Cell cycle</keyword>
<protein>
    <recommendedName>
        <fullName evidence="1">Mid-cell-anchored protein Z</fullName>
    </recommendedName>
</protein>
<comment type="function">
    <text evidence="1">Early cell division protein that marks the future cell division site and supports proper FtsZ ring positioning.</text>
</comment>
<feature type="region of interest" description="Disordered" evidence="2">
    <location>
        <begin position="112"/>
        <end position="133"/>
    </location>
</feature>
<keyword evidence="1" id="KW-0132">Cell division</keyword>
<comment type="similarity">
    <text evidence="1">Belongs to the MapZ family.</text>
</comment>
<dbReference type="InterPro" id="IPR040532">
    <property type="entry name" value="MapZ_C2"/>
</dbReference>
<dbReference type="Proteomes" id="UP000809081">
    <property type="component" value="Unassembled WGS sequence"/>
</dbReference>
<keyword evidence="1" id="KW-0472">Membrane</keyword>
<feature type="region of interest" description="Disordered" evidence="2">
    <location>
        <begin position="183"/>
        <end position="206"/>
    </location>
</feature>
<dbReference type="EMBL" id="JAFBEI010000036">
    <property type="protein sequence ID" value="MBM7636794.1"/>
    <property type="molecule type" value="Genomic_DNA"/>
</dbReference>
<evidence type="ECO:0000256" key="1">
    <source>
        <dbReference type="HAMAP-Rule" id="MF_01941"/>
    </source>
</evidence>
<dbReference type="Pfam" id="PF18041">
    <property type="entry name" value="MapZ_EC1"/>
    <property type="match status" value="1"/>
</dbReference>
<keyword evidence="6" id="KW-1185">Reference proteome</keyword>
<name>A0ABS2PN59_9STRE</name>
<keyword evidence="1" id="KW-0812">Transmembrane</keyword>
<dbReference type="Pfam" id="PF18708">
    <property type="entry name" value="MapZ_C2"/>
    <property type="match status" value="1"/>
</dbReference>
<feature type="region of interest" description="Disordered" evidence="2">
    <location>
        <begin position="332"/>
        <end position="368"/>
    </location>
</feature>
<keyword evidence="1" id="KW-1003">Cell membrane</keyword>
<comment type="subcellular location">
    <subcellularLocation>
        <location evidence="1">Cell membrane</location>
        <topology evidence="1">Single-pass membrane protein</topology>
    </subcellularLocation>
    <text evidence="1">In newborn cells, forms a ring positioned at mid-cell. Soon after cell division starts and the cells begin elongating, the ring splits into two rings that, as elongation proceeds, move along and mark the future division sites.</text>
</comment>
<evidence type="ECO:0000313" key="6">
    <source>
        <dbReference type="Proteomes" id="UP000809081"/>
    </source>
</evidence>
<organism evidence="5 6">
    <name type="scientific">Streptococcus saliviloxodontae</name>
    <dbReference type="NCBI Taxonomy" id="1349416"/>
    <lineage>
        <taxon>Bacteria</taxon>
        <taxon>Bacillati</taxon>
        <taxon>Bacillota</taxon>
        <taxon>Bacilli</taxon>
        <taxon>Lactobacillales</taxon>
        <taxon>Streptococcaceae</taxon>
        <taxon>Streptococcus</taxon>
    </lineage>
</organism>
<feature type="domain" description="MapZ extracellular C-terminal" evidence="4">
    <location>
        <begin position="392"/>
        <end position="470"/>
    </location>
</feature>
<proteinExistence type="inferred from homology"/>
<comment type="caution">
    <text evidence="5">The sequence shown here is derived from an EMBL/GenBank/DDBJ whole genome shotgun (WGS) entry which is preliminary data.</text>
</comment>
<dbReference type="RefSeq" id="WP_239551733.1">
    <property type="nucleotide sequence ID" value="NZ_JAFBEI010000036.1"/>
</dbReference>
<dbReference type="InterPro" id="IPR030858">
    <property type="entry name" value="MapZ"/>
</dbReference>
<evidence type="ECO:0000259" key="4">
    <source>
        <dbReference type="Pfam" id="PF18708"/>
    </source>
</evidence>
<feature type="domain" description="MapZ extracellular" evidence="3">
    <location>
        <begin position="194"/>
        <end position="322"/>
    </location>
</feature>
<dbReference type="HAMAP" id="MF_01941">
    <property type="entry name" value="MapZ"/>
    <property type="match status" value="1"/>
</dbReference>
<reference evidence="5 6" key="1">
    <citation type="submission" date="2021-01" db="EMBL/GenBank/DDBJ databases">
        <title>Genomic Encyclopedia of Type Strains, Phase IV (KMG-IV): sequencing the most valuable type-strain genomes for metagenomic binning, comparative biology and taxonomic classification.</title>
        <authorList>
            <person name="Goeker M."/>
        </authorList>
    </citation>
    <scope>NUCLEOTIDE SEQUENCE [LARGE SCALE GENOMIC DNA]</scope>
    <source>
        <strain evidence="5 6">DSM 27513</strain>
    </source>
</reference>
<dbReference type="InterPro" id="IPR041295">
    <property type="entry name" value="MapZ_EC1"/>
</dbReference>
<comment type="subunit">
    <text evidence="1">Interacts with FtsZ.</text>
</comment>
<feature type="compositionally biased region" description="Low complexity" evidence="2">
    <location>
        <begin position="119"/>
        <end position="133"/>
    </location>
</feature>
<feature type="compositionally biased region" description="Low complexity" evidence="2">
    <location>
        <begin position="183"/>
        <end position="204"/>
    </location>
</feature>
<accession>A0ABS2PN59</accession>
<feature type="transmembrane region" description="Helical" evidence="1">
    <location>
        <begin position="155"/>
        <end position="177"/>
    </location>
</feature>